<dbReference type="Gene3D" id="1.10.260.40">
    <property type="entry name" value="lambda repressor-like DNA-binding domains"/>
    <property type="match status" value="2"/>
</dbReference>
<dbReference type="CDD" id="cd00086">
    <property type="entry name" value="homeodomain"/>
    <property type="match status" value="1"/>
</dbReference>
<feature type="domain" description="CUT" evidence="21">
    <location>
        <begin position="490"/>
        <end position="576"/>
    </location>
</feature>
<dbReference type="SUPFAM" id="SSF47413">
    <property type="entry name" value="lambda repressor-like DNA-binding domains"/>
    <property type="match status" value="2"/>
</dbReference>
<dbReference type="GO" id="GO:0006338">
    <property type="term" value="P:chromatin remodeling"/>
    <property type="evidence" value="ECO:0007669"/>
    <property type="project" value="InterPro"/>
</dbReference>
<evidence type="ECO:0000256" key="5">
    <source>
        <dbReference type="ARBA" id="ARBA00022491"/>
    </source>
</evidence>
<evidence type="ECO:0000259" key="20">
    <source>
        <dbReference type="PROSITE" id="PS50071"/>
    </source>
</evidence>
<evidence type="ECO:0000256" key="14">
    <source>
        <dbReference type="ARBA" id="ARBA00023163"/>
    </source>
</evidence>
<feature type="DNA-binding region" description="Homeobox" evidence="16">
    <location>
        <begin position="629"/>
        <end position="689"/>
    </location>
</feature>
<evidence type="ECO:0000256" key="9">
    <source>
        <dbReference type="ARBA" id="ARBA00022843"/>
    </source>
</evidence>
<dbReference type="PROSITE" id="PS51042">
    <property type="entry name" value="CUT"/>
    <property type="match status" value="2"/>
</dbReference>
<dbReference type="InterPro" id="IPR038224">
    <property type="entry name" value="SATB_ULD_sf"/>
</dbReference>
<keyword evidence="9" id="KW-0832">Ubl conjugation</keyword>
<organism evidence="24 25">
    <name type="scientific">Tetraodon nigroviridis</name>
    <name type="common">Spotted green pufferfish</name>
    <name type="synonym">Chelonodon nigroviridis</name>
    <dbReference type="NCBI Taxonomy" id="99883"/>
    <lineage>
        <taxon>Eukaryota</taxon>
        <taxon>Metazoa</taxon>
        <taxon>Chordata</taxon>
        <taxon>Craniata</taxon>
        <taxon>Vertebrata</taxon>
        <taxon>Euteleostomi</taxon>
        <taxon>Actinopterygii</taxon>
        <taxon>Neopterygii</taxon>
        <taxon>Teleostei</taxon>
        <taxon>Neoteleostei</taxon>
        <taxon>Acanthomorphata</taxon>
        <taxon>Eupercaria</taxon>
        <taxon>Tetraodontiformes</taxon>
        <taxon>Tetradontoidea</taxon>
        <taxon>Tetraodontidae</taxon>
        <taxon>Tetraodon</taxon>
    </lineage>
</organism>
<evidence type="ECO:0000256" key="12">
    <source>
        <dbReference type="ARBA" id="ARBA00023125"/>
    </source>
</evidence>
<dbReference type="InterPro" id="IPR032355">
    <property type="entry name" value="CUTL"/>
</dbReference>
<keyword evidence="5" id="KW-0678">Repressor</keyword>
<dbReference type="OMA" id="EMFRTER"/>
<dbReference type="PROSITE" id="PS50071">
    <property type="entry name" value="HOMEOBOX_2"/>
    <property type="match status" value="1"/>
</dbReference>
<dbReference type="Gene3D" id="1.10.260.70">
    <property type="entry name" value="SATB, CULT domain"/>
    <property type="match status" value="1"/>
</dbReference>
<comment type="subcellular location">
    <subcellularLocation>
        <location evidence="2 16 17">Nucleus</location>
    </subcellularLocation>
</comment>
<feature type="region of interest" description="Disordered" evidence="19">
    <location>
        <begin position="604"/>
        <end position="633"/>
    </location>
</feature>
<evidence type="ECO:0000259" key="23">
    <source>
        <dbReference type="PROSITE" id="PS51983"/>
    </source>
</evidence>
<dbReference type="InterPro" id="IPR038216">
    <property type="entry name" value="SATB_CUTL_sf"/>
</dbReference>
<evidence type="ECO:0000259" key="22">
    <source>
        <dbReference type="PROSITE" id="PS51982"/>
    </source>
</evidence>
<dbReference type="PANTHER" id="PTHR15116">
    <property type="entry name" value="DNA-BINDING PROTEIN SATB FAMILY MEMBER"/>
    <property type="match status" value="1"/>
</dbReference>
<keyword evidence="8" id="KW-0677">Repeat</keyword>
<dbReference type="PROSITE" id="PS51982">
    <property type="entry name" value="CMP"/>
    <property type="match status" value="1"/>
</dbReference>
<comment type="similarity">
    <text evidence="3 18">Belongs to the CUT homeobox family.</text>
</comment>
<evidence type="ECO:0000256" key="10">
    <source>
        <dbReference type="ARBA" id="ARBA00022853"/>
    </source>
</evidence>
<dbReference type="InterPro" id="IPR001356">
    <property type="entry name" value="HD"/>
</dbReference>
<feature type="domain" description="CUT" evidence="21">
    <location>
        <begin position="370"/>
        <end position="456"/>
    </location>
</feature>
<dbReference type="Gene3D" id="3.10.20.710">
    <property type="entry name" value="SATB, ubiquitin-like oligomerisation domain"/>
    <property type="match status" value="1"/>
</dbReference>
<keyword evidence="25" id="KW-1185">Reference proteome</keyword>
<dbReference type="Pfam" id="PF00046">
    <property type="entry name" value="Homeodomain"/>
    <property type="match status" value="1"/>
</dbReference>
<evidence type="ECO:0000256" key="2">
    <source>
        <dbReference type="ARBA" id="ARBA00004123"/>
    </source>
</evidence>
<dbReference type="SMART" id="SM01109">
    <property type="entry name" value="CUT"/>
    <property type="match status" value="2"/>
</dbReference>
<dbReference type="InParanoid" id="H3DAE6"/>
<protein>
    <recommendedName>
        <fullName evidence="18">DNA-binding protein SATB</fullName>
    </recommendedName>
    <alternativeName>
        <fullName evidence="18">Special AT-rich sequence-binding protein</fullName>
    </alternativeName>
</protein>
<feature type="region of interest" description="Disordered" evidence="19">
    <location>
        <begin position="1"/>
        <end position="29"/>
    </location>
</feature>
<keyword evidence="7" id="KW-0597">Phosphoprotein</keyword>
<dbReference type="HOGENOM" id="CLU_012559_1_0_1"/>
<keyword evidence="14 18" id="KW-0804">Transcription</keyword>
<dbReference type="InterPro" id="IPR032392">
    <property type="entry name" value="ULD"/>
</dbReference>
<dbReference type="Ensembl" id="ENSTNIT00000017707.1">
    <property type="protein sequence ID" value="ENSTNIP00000017487.1"/>
    <property type="gene ID" value="ENSTNIG00000014467.1"/>
</dbReference>
<evidence type="ECO:0000256" key="3">
    <source>
        <dbReference type="ARBA" id="ARBA00008190"/>
    </source>
</evidence>
<dbReference type="GO" id="GO:0000981">
    <property type="term" value="F:DNA-binding transcription factor activity, RNA polymerase II-specific"/>
    <property type="evidence" value="ECO:0007669"/>
    <property type="project" value="TreeGrafter"/>
</dbReference>
<evidence type="ECO:0000256" key="6">
    <source>
        <dbReference type="ARBA" id="ARBA00022499"/>
    </source>
</evidence>
<dbReference type="Proteomes" id="UP000007303">
    <property type="component" value="Unassembled WGS sequence"/>
</dbReference>
<dbReference type="FunFam" id="1.10.260.70:FF:000001">
    <property type="entry name" value="DNA-binding protein SATB"/>
    <property type="match status" value="1"/>
</dbReference>
<evidence type="ECO:0000256" key="1">
    <source>
        <dbReference type="ARBA" id="ARBA00003263"/>
    </source>
</evidence>
<accession>H3DAE6</accession>
<reference evidence="24" key="2">
    <citation type="submission" date="2025-08" db="UniProtKB">
        <authorList>
            <consortium name="Ensembl"/>
        </authorList>
    </citation>
    <scope>IDENTIFICATION</scope>
</reference>
<evidence type="ECO:0000256" key="4">
    <source>
        <dbReference type="ARBA" id="ARBA00022447"/>
    </source>
</evidence>
<reference evidence="24" key="3">
    <citation type="submission" date="2025-09" db="UniProtKB">
        <authorList>
            <consortium name="Ensembl"/>
        </authorList>
    </citation>
    <scope>IDENTIFICATION</scope>
</reference>
<feature type="domain" description="CMP" evidence="22">
    <location>
        <begin position="62"/>
        <end position="166"/>
    </location>
</feature>
<name>H3DAE6_TETNG</name>
<keyword evidence="11 18" id="KW-0805">Transcription regulation</keyword>
<dbReference type="InterPro" id="IPR010982">
    <property type="entry name" value="Lambda_DNA-bd_dom_sf"/>
</dbReference>
<keyword evidence="6" id="KW-1017">Isopeptide bond</keyword>
<dbReference type="Gene3D" id="1.10.10.60">
    <property type="entry name" value="Homeodomain-like"/>
    <property type="match status" value="1"/>
</dbReference>
<evidence type="ECO:0000256" key="11">
    <source>
        <dbReference type="ARBA" id="ARBA00023015"/>
    </source>
</evidence>
<keyword evidence="12 16" id="KW-0238">DNA-binding</keyword>
<dbReference type="AlphaFoldDB" id="H3DAE6"/>
<dbReference type="FunFam" id="1.10.260.40:FF:000003">
    <property type="entry name" value="DNA-binding protein SATB"/>
    <property type="match status" value="1"/>
</dbReference>
<feature type="domain" description="CUTL" evidence="23">
    <location>
        <begin position="169"/>
        <end position="242"/>
    </location>
</feature>
<keyword evidence="10" id="KW-0156">Chromatin regulator</keyword>
<dbReference type="SMART" id="SM00389">
    <property type="entry name" value="HOX"/>
    <property type="match status" value="1"/>
</dbReference>
<evidence type="ECO:0000256" key="8">
    <source>
        <dbReference type="ARBA" id="ARBA00022737"/>
    </source>
</evidence>
<evidence type="ECO:0000259" key="21">
    <source>
        <dbReference type="PROSITE" id="PS51042"/>
    </source>
</evidence>
<feature type="compositionally biased region" description="Polar residues" evidence="19">
    <location>
        <begin position="741"/>
        <end position="751"/>
    </location>
</feature>
<sequence length="751" mass="83327">AVRGTESPRLQDSVTPQEREQRGESLFSSRPLLTKSSRLEVNGSPAAPGNRQNGTQLRPLGGLMIPVYCVVEHADAGLAGDSESQGDRHAEFVLVRKDVLFTQLVETALVALGYSRSSAVQASGIIRVGRWKPMPIHYLTDAPEATVADMLLDVYHMVTLQILLHSFGRLEELPSEQWSHSTVRNALKELLRDTNQSTLAKECPLSQSTISAIVNSSYYVNVSTSKCQEFGHWYRKYKRNKVERDLDSNFLNQHPLSLLPSPTHVGTMGSTGALSQGDSQMPTQPHCMPHHPSPPLCPPAPPPLLGHSRILSPQLHPRLVHQQLAMAHLINQQLAVGRFFTHQHPSGVNQQFLNHPPISRTCKSSGTNAESALNTSGTEVSFDIYQKVRNELKRASVSQAVFARVAFNRTQGLLSEILRKEEDPRVSQSLLVNLKAMQNFLNLPEGERDRIYQEERERSTSTNHNHNHPSNLITNTQRPAQKCAISGADLSLKFDSLGSITSGIYEEIQQEMKRAKVSQALFAKVAANKSQGWLCELLRWKESPPGERTLWENTRMHRIAPALSSLQTAAATEEAQLHQWSRHQLQRKLPVQPAESLHRQQQRCSVHMEPPRSHTRGMSPGSGGGGPKKSRSRTRISLEALRILQSFIGDVGLYPDQEAIHTLSAQLDLPKHTIVKFFQNQRYNVKHHSQAREGALSEDAVDSADTRGEEPLSAGEELSKGSRGSYTAFPIEKGSGPASMSPYSSMDSPQQ</sequence>
<feature type="compositionally biased region" description="Low complexity" evidence="19">
    <location>
        <begin position="460"/>
        <end position="471"/>
    </location>
</feature>
<dbReference type="Pfam" id="PF16534">
    <property type="entry name" value="ULD"/>
    <property type="match status" value="1"/>
</dbReference>
<evidence type="ECO:0000256" key="13">
    <source>
        <dbReference type="ARBA" id="ARBA00023155"/>
    </source>
</evidence>
<evidence type="ECO:0000256" key="7">
    <source>
        <dbReference type="ARBA" id="ARBA00022553"/>
    </source>
</evidence>
<dbReference type="GO" id="GO:0031981">
    <property type="term" value="C:nuclear lumen"/>
    <property type="evidence" value="ECO:0007669"/>
    <property type="project" value="UniProtKB-ARBA"/>
</dbReference>
<evidence type="ECO:0000256" key="17">
    <source>
        <dbReference type="RuleBase" id="RU000682"/>
    </source>
</evidence>
<evidence type="ECO:0000256" key="18">
    <source>
        <dbReference type="RuleBase" id="RU361129"/>
    </source>
</evidence>
<keyword evidence="13 16" id="KW-0371">Homeobox</keyword>
<dbReference type="PANTHER" id="PTHR15116:SF15">
    <property type="entry name" value="DNA-BINDING PROTEIN SATB2"/>
    <property type="match status" value="1"/>
</dbReference>
<dbReference type="Pfam" id="PF16557">
    <property type="entry name" value="CUTL"/>
    <property type="match status" value="1"/>
</dbReference>
<keyword evidence="4" id="KW-0160">Chromosomal rearrangement</keyword>
<evidence type="ECO:0000313" key="24">
    <source>
        <dbReference type="Ensembl" id="ENSTNIP00000017487.1"/>
    </source>
</evidence>
<feature type="domain" description="Homeobox" evidence="20">
    <location>
        <begin position="627"/>
        <end position="688"/>
    </location>
</feature>
<dbReference type="InterPro" id="IPR003350">
    <property type="entry name" value="CUT_dom"/>
</dbReference>
<dbReference type="SUPFAM" id="SSF46689">
    <property type="entry name" value="Homeodomain-like"/>
    <property type="match status" value="1"/>
</dbReference>
<dbReference type="GO" id="GO:0000978">
    <property type="term" value="F:RNA polymerase II cis-regulatory region sequence-specific DNA binding"/>
    <property type="evidence" value="ECO:0007669"/>
    <property type="project" value="TreeGrafter"/>
</dbReference>
<keyword evidence="15 16" id="KW-0539">Nucleus</keyword>
<proteinExistence type="inferred from homology"/>
<comment type="function">
    <text evidence="1">Sequence-specific transcription factor which is part of a developmental regulatory system that provides cells with specific positional identities on the anterior-posterior axis.</text>
</comment>
<evidence type="ECO:0000313" key="25">
    <source>
        <dbReference type="Proteomes" id="UP000007303"/>
    </source>
</evidence>
<dbReference type="PROSITE" id="PS51983">
    <property type="entry name" value="CUTL"/>
    <property type="match status" value="1"/>
</dbReference>
<evidence type="ECO:0000256" key="16">
    <source>
        <dbReference type="PROSITE-ProRule" id="PRU00108"/>
    </source>
</evidence>
<evidence type="ECO:0000256" key="15">
    <source>
        <dbReference type="ARBA" id="ARBA00023242"/>
    </source>
</evidence>
<evidence type="ECO:0000256" key="19">
    <source>
        <dbReference type="SAM" id="MobiDB-lite"/>
    </source>
</evidence>
<reference evidence="25" key="1">
    <citation type="journal article" date="2004" name="Nature">
        <title>Genome duplication in the teleost fish Tetraodon nigroviridis reveals the early vertebrate proto-karyotype.</title>
        <authorList>
            <person name="Jaillon O."/>
            <person name="Aury J.-M."/>
            <person name="Brunet F."/>
            <person name="Petit J.-L."/>
            <person name="Stange-Thomann N."/>
            <person name="Mauceli E."/>
            <person name="Bouneau L."/>
            <person name="Fischer C."/>
            <person name="Ozouf-Costaz C."/>
            <person name="Bernot A."/>
            <person name="Nicaud S."/>
            <person name="Jaffe D."/>
            <person name="Fisher S."/>
            <person name="Lutfalla G."/>
            <person name="Dossat C."/>
            <person name="Segurens B."/>
            <person name="Dasilva C."/>
            <person name="Salanoubat M."/>
            <person name="Levy M."/>
            <person name="Boudet N."/>
            <person name="Castellano S."/>
            <person name="Anthouard V."/>
            <person name="Jubin C."/>
            <person name="Castelli V."/>
            <person name="Katinka M."/>
            <person name="Vacherie B."/>
            <person name="Biemont C."/>
            <person name="Skalli Z."/>
            <person name="Cattolico L."/>
            <person name="Poulain J."/>
            <person name="De Berardinis V."/>
            <person name="Cruaud C."/>
            <person name="Duprat S."/>
            <person name="Brottier P."/>
            <person name="Coutanceau J.-P."/>
            <person name="Gouzy J."/>
            <person name="Parra G."/>
            <person name="Lardier G."/>
            <person name="Chapple C."/>
            <person name="McKernan K.J."/>
            <person name="McEwan P."/>
            <person name="Bosak S."/>
            <person name="Kellis M."/>
            <person name="Volff J.-N."/>
            <person name="Guigo R."/>
            <person name="Zody M.C."/>
            <person name="Mesirov J."/>
            <person name="Lindblad-Toh K."/>
            <person name="Birren B."/>
            <person name="Nusbaum C."/>
            <person name="Kahn D."/>
            <person name="Robinson-Rechavi M."/>
            <person name="Laudet V."/>
            <person name="Schachter V."/>
            <person name="Quetier F."/>
            <person name="Saurin W."/>
            <person name="Scarpelli C."/>
            <person name="Wincker P."/>
            <person name="Lander E.S."/>
            <person name="Weissenbach J."/>
            <person name="Roest Crollius H."/>
        </authorList>
    </citation>
    <scope>NUCLEOTIDE SEQUENCE [LARGE SCALE GENOMIC DNA]</scope>
</reference>
<feature type="region of interest" description="Disordered" evidence="19">
    <location>
        <begin position="688"/>
        <end position="751"/>
    </location>
</feature>
<dbReference type="InterPro" id="IPR039673">
    <property type="entry name" value="SATB1/SATB2"/>
</dbReference>
<dbReference type="Pfam" id="PF02376">
    <property type="entry name" value="CUT"/>
    <property type="match status" value="2"/>
</dbReference>
<dbReference type="InterPro" id="IPR009057">
    <property type="entry name" value="Homeodomain-like_sf"/>
</dbReference>
<feature type="region of interest" description="Disordered" evidence="19">
    <location>
        <begin position="454"/>
        <end position="478"/>
    </location>
</feature>
<dbReference type="GeneTree" id="ENSGT00390000008096"/>
<dbReference type="STRING" id="99883.ENSTNIP00000017487"/>
<dbReference type="FunFam" id="1.10.10.60:FF:000070">
    <property type="entry name" value="DNA-binding protein SATB"/>
    <property type="match status" value="1"/>
</dbReference>